<dbReference type="GO" id="GO:0006354">
    <property type="term" value="P:DNA-templated transcription elongation"/>
    <property type="evidence" value="ECO:0007669"/>
    <property type="project" value="TreeGrafter"/>
</dbReference>
<dbReference type="SUPFAM" id="SSF46557">
    <property type="entry name" value="GreA transcript cleavage protein, N-terminal domain"/>
    <property type="match status" value="1"/>
</dbReference>
<evidence type="ECO:0000256" key="6">
    <source>
        <dbReference type="ARBA" id="ARBA00024916"/>
    </source>
</evidence>
<dbReference type="InterPro" id="IPR022691">
    <property type="entry name" value="Tscrpt_elong_fac_GreA/B_N"/>
</dbReference>
<dbReference type="NCBIfam" id="NF001263">
    <property type="entry name" value="PRK00226.1-4"/>
    <property type="match status" value="1"/>
</dbReference>
<evidence type="ECO:0000256" key="2">
    <source>
        <dbReference type="ARBA" id="ARBA00013729"/>
    </source>
</evidence>
<dbReference type="PIRSF" id="PIRSF006092">
    <property type="entry name" value="GreA_GreB"/>
    <property type="match status" value="1"/>
</dbReference>
<evidence type="ECO:0000256" key="7">
    <source>
        <dbReference type="ARBA" id="ARBA00030776"/>
    </source>
</evidence>
<dbReference type="EMBL" id="LAZR01008833">
    <property type="protein sequence ID" value="KKM76295.1"/>
    <property type="molecule type" value="Genomic_DNA"/>
</dbReference>
<dbReference type="PROSITE" id="PS00830">
    <property type="entry name" value="GREAB_2"/>
    <property type="match status" value="1"/>
</dbReference>
<keyword evidence="5" id="KW-0804">Transcription</keyword>
<dbReference type="SUPFAM" id="SSF54534">
    <property type="entry name" value="FKBP-like"/>
    <property type="match status" value="1"/>
</dbReference>
<dbReference type="PROSITE" id="PS00829">
    <property type="entry name" value="GREAB_1"/>
    <property type="match status" value="1"/>
</dbReference>
<dbReference type="InterPro" id="IPR006359">
    <property type="entry name" value="Tscrpt_elong_fac_GreA"/>
</dbReference>
<sequence length="152" mass="17196">MTNIYVTKNRYKELEEELKQLKGKGRRSIASRLKEAKELGDLSENSEYQEAREEQLILERRIHHLERVLRGATIIQKKKGSDVIEVGSFVKVQKGKNSVQYTIVGSDEADPKEGKISNESPLGRSLLGRKVGDHIEVDTPKGKIAYHIIGIE</sequence>
<dbReference type="Pfam" id="PF01272">
    <property type="entry name" value="GreA_GreB"/>
    <property type="match status" value="1"/>
</dbReference>
<accession>A0A0F9MI04</accession>
<evidence type="ECO:0000256" key="5">
    <source>
        <dbReference type="ARBA" id="ARBA00023163"/>
    </source>
</evidence>
<gene>
    <name evidence="11" type="ORF">LCGC14_1381590</name>
</gene>
<dbReference type="InterPro" id="IPR001437">
    <property type="entry name" value="Tscrpt_elong_fac_GreA/B_C"/>
</dbReference>
<comment type="caution">
    <text evidence="11">The sequence shown here is derived from an EMBL/GenBank/DDBJ whole genome shotgun (WGS) entry which is preliminary data.</text>
</comment>
<dbReference type="Gene3D" id="1.10.287.180">
    <property type="entry name" value="Transcription elongation factor, GreA/GreB, N-terminal domain"/>
    <property type="match status" value="1"/>
</dbReference>
<dbReference type="FunFam" id="1.10.287.180:FF:000001">
    <property type="entry name" value="Transcription elongation factor GreA"/>
    <property type="match status" value="1"/>
</dbReference>
<proteinExistence type="inferred from homology"/>
<dbReference type="GO" id="GO:0070063">
    <property type="term" value="F:RNA polymerase binding"/>
    <property type="evidence" value="ECO:0007669"/>
    <property type="project" value="InterPro"/>
</dbReference>
<dbReference type="InterPro" id="IPR018151">
    <property type="entry name" value="TF_GreA/GreB_CS"/>
</dbReference>
<dbReference type="InterPro" id="IPR023459">
    <property type="entry name" value="Tscrpt_elong_fac_GreA/B_fam"/>
</dbReference>
<dbReference type="HAMAP" id="MF_00105">
    <property type="entry name" value="GreA_GreB"/>
    <property type="match status" value="1"/>
</dbReference>
<dbReference type="FunFam" id="3.10.50.30:FF:000001">
    <property type="entry name" value="Transcription elongation factor GreA"/>
    <property type="match status" value="1"/>
</dbReference>
<feature type="domain" description="Transcription elongation factor GreA/GreB C-terminal" evidence="9">
    <location>
        <begin position="81"/>
        <end position="152"/>
    </location>
</feature>
<evidence type="ECO:0000259" key="9">
    <source>
        <dbReference type="Pfam" id="PF01272"/>
    </source>
</evidence>
<dbReference type="GO" id="GO:0003677">
    <property type="term" value="F:DNA binding"/>
    <property type="evidence" value="ECO:0007669"/>
    <property type="project" value="UniProtKB-KW"/>
</dbReference>
<feature type="coiled-coil region" evidence="8">
    <location>
        <begin position="4"/>
        <end position="68"/>
    </location>
</feature>
<keyword evidence="4" id="KW-0238">DNA-binding</keyword>
<dbReference type="GO" id="GO:0032784">
    <property type="term" value="P:regulation of DNA-templated transcription elongation"/>
    <property type="evidence" value="ECO:0007669"/>
    <property type="project" value="InterPro"/>
</dbReference>
<reference evidence="11" key="1">
    <citation type="journal article" date="2015" name="Nature">
        <title>Complex archaea that bridge the gap between prokaryotes and eukaryotes.</title>
        <authorList>
            <person name="Spang A."/>
            <person name="Saw J.H."/>
            <person name="Jorgensen S.L."/>
            <person name="Zaremba-Niedzwiedzka K."/>
            <person name="Martijn J."/>
            <person name="Lind A.E."/>
            <person name="van Eijk R."/>
            <person name="Schleper C."/>
            <person name="Guy L."/>
            <person name="Ettema T.J."/>
        </authorList>
    </citation>
    <scope>NUCLEOTIDE SEQUENCE</scope>
</reference>
<organism evidence="11">
    <name type="scientific">marine sediment metagenome</name>
    <dbReference type="NCBI Taxonomy" id="412755"/>
    <lineage>
        <taxon>unclassified sequences</taxon>
        <taxon>metagenomes</taxon>
        <taxon>ecological metagenomes</taxon>
    </lineage>
</organism>
<evidence type="ECO:0000256" key="3">
    <source>
        <dbReference type="ARBA" id="ARBA00023015"/>
    </source>
</evidence>
<dbReference type="InterPro" id="IPR036805">
    <property type="entry name" value="Tscrpt_elong_fac_GreA/B_N_sf"/>
</dbReference>
<feature type="domain" description="Transcription elongation factor GreA/GreB N-terminal" evidence="10">
    <location>
        <begin position="4"/>
        <end position="74"/>
    </location>
</feature>
<keyword evidence="3" id="KW-0805">Transcription regulation</keyword>
<keyword evidence="8" id="KW-0175">Coiled coil</keyword>
<evidence type="ECO:0000313" key="11">
    <source>
        <dbReference type="EMBL" id="KKM76295.1"/>
    </source>
</evidence>
<dbReference type="InterPro" id="IPR028624">
    <property type="entry name" value="Tscrpt_elong_fac_GreA/B"/>
</dbReference>
<evidence type="ECO:0000256" key="1">
    <source>
        <dbReference type="ARBA" id="ARBA00008213"/>
    </source>
</evidence>
<name>A0A0F9MI04_9ZZZZ</name>
<dbReference type="PANTHER" id="PTHR30437">
    <property type="entry name" value="TRANSCRIPTION ELONGATION FACTOR GREA"/>
    <property type="match status" value="1"/>
</dbReference>
<dbReference type="PANTHER" id="PTHR30437:SF4">
    <property type="entry name" value="TRANSCRIPTION ELONGATION FACTOR GREA"/>
    <property type="match status" value="1"/>
</dbReference>
<comment type="function">
    <text evidence="6">Necessary for efficient RNA polymerase transcription elongation past template-encoded arresting sites. The arresting sites in DNA have the property of trapping a certain fraction of elongating RNA polymerases that pass through, resulting in locked ternary complexes. Cleavage of the nascent transcript by cleavage factors such as GreA or GreB allows the resumption of elongation from the new 3'terminus. GreA releases sequences of 2 to 3 nucleotides.</text>
</comment>
<protein>
    <recommendedName>
        <fullName evidence="2">Transcription elongation factor GreA</fullName>
    </recommendedName>
    <alternativeName>
        <fullName evidence="7">Transcript cleavage factor GreA</fullName>
    </alternativeName>
</protein>
<dbReference type="NCBIfam" id="TIGR01462">
    <property type="entry name" value="greA"/>
    <property type="match status" value="1"/>
</dbReference>
<comment type="similarity">
    <text evidence="1">Belongs to the GreA/GreB family.</text>
</comment>
<evidence type="ECO:0000256" key="8">
    <source>
        <dbReference type="SAM" id="Coils"/>
    </source>
</evidence>
<evidence type="ECO:0000259" key="10">
    <source>
        <dbReference type="Pfam" id="PF03449"/>
    </source>
</evidence>
<dbReference type="Pfam" id="PF03449">
    <property type="entry name" value="GreA_GreB_N"/>
    <property type="match status" value="1"/>
</dbReference>
<evidence type="ECO:0000256" key="4">
    <source>
        <dbReference type="ARBA" id="ARBA00023125"/>
    </source>
</evidence>
<dbReference type="Gene3D" id="3.10.50.30">
    <property type="entry name" value="Transcription elongation factor, GreA/GreB, C-terminal domain"/>
    <property type="match status" value="1"/>
</dbReference>
<dbReference type="AlphaFoldDB" id="A0A0F9MI04"/>
<dbReference type="InterPro" id="IPR036953">
    <property type="entry name" value="GreA/GreB_C_sf"/>
</dbReference>